<accession>A0ACC2SS98</accession>
<dbReference type="Proteomes" id="UP001165960">
    <property type="component" value="Unassembled WGS sequence"/>
</dbReference>
<keyword evidence="2" id="KW-1185">Reference proteome</keyword>
<proteinExistence type="predicted"/>
<gene>
    <name evidence="1" type="primary">TMA20</name>
    <name evidence="1" type="ORF">DSO57_1021335</name>
</gene>
<dbReference type="EMBL" id="QTSX02004363">
    <property type="protein sequence ID" value="KAJ9065274.1"/>
    <property type="molecule type" value="Genomic_DNA"/>
</dbReference>
<protein>
    <submittedName>
        <fullName evidence="1">Translation machinery-associated protein 20</fullName>
    </submittedName>
</protein>
<comment type="caution">
    <text evidence="1">The sequence shown here is derived from an EMBL/GenBank/DDBJ whole genome shotgun (WGS) entry which is preliminary data.</text>
</comment>
<evidence type="ECO:0000313" key="1">
    <source>
        <dbReference type="EMBL" id="KAJ9065274.1"/>
    </source>
</evidence>
<name>A0ACC2SS98_9FUNG</name>
<reference evidence="1" key="1">
    <citation type="submission" date="2022-04" db="EMBL/GenBank/DDBJ databases">
        <title>Genome of the entomopathogenic fungus Entomophthora muscae.</title>
        <authorList>
            <person name="Elya C."/>
            <person name="Lovett B.R."/>
            <person name="Lee E."/>
            <person name="Macias A.M."/>
            <person name="Hajek A.E."/>
            <person name="De Bivort B.L."/>
            <person name="Kasson M.T."/>
            <person name="De Fine Licht H.H."/>
            <person name="Stajich J.E."/>
        </authorList>
    </citation>
    <scope>NUCLEOTIDE SEQUENCE</scope>
    <source>
        <strain evidence="1">Berkeley</strain>
    </source>
</reference>
<sequence>MFKKFNPKEDISGHSQLKSSVQRNIRAKIAEQYPSIEGNLEDILPKKSPIILQKYSQEHVNFITVNNVPLFFNNYDGPYFPTLRLLHQYPDMLPSVQVDRGAIKFVLAGANIMCPGLTSAGARLDTDLPAQVPVAIKAEGKEHPLAIGLTLMSTDDIKKINKGHGVENVHFLNDSLWNAQFDG</sequence>
<evidence type="ECO:0000313" key="2">
    <source>
        <dbReference type="Proteomes" id="UP001165960"/>
    </source>
</evidence>
<organism evidence="1 2">
    <name type="scientific">Entomophthora muscae</name>
    <dbReference type="NCBI Taxonomy" id="34485"/>
    <lineage>
        <taxon>Eukaryota</taxon>
        <taxon>Fungi</taxon>
        <taxon>Fungi incertae sedis</taxon>
        <taxon>Zoopagomycota</taxon>
        <taxon>Entomophthoromycotina</taxon>
        <taxon>Entomophthoromycetes</taxon>
        <taxon>Entomophthorales</taxon>
        <taxon>Entomophthoraceae</taxon>
        <taxon>Entomophthora</taxon>
    </lineage>
</organism>